<comment type="caution">
    <text evidence="1">The sequence shown here is derived from an EMBL/GenBank/DDBJ whole genome shotgun (WGS) entry which is preliminary data.</text>
</comment>
<dbReference type="BioCyc" id="LINT1001599:G11K9-5588-MONOMER"/>
<evidence type="ECO:0000313" key="2">
    <source>
        <dbReference type="Proteomes" id="UP000011776"/>
    </source>
</evidence>
<reference evidence="1 2" key="1">
    <citation type="submission" date="2013-02" db="EMBL/GenBank/DDBJ databases">
        <authorList>
            <person name="Harkins D.M."/>
            <person name="Durkin A.S."/>
            <person name="Brinkac L.M."/>
            <person name="Haft D.H."/>
            <person name="Selengut J.D."/>
            <person name="Sanka R."/>
            <person name="DePew J."/>
            <person name="Purushe J."/>
            <person name="Tulsiani S.M."/>
            <person name="Graham G.C."/>
            <person name="Burns M.-A."/>
            <person name="Dohnt M.F."/>
            <person name="Smythe L.D."/>
            <person name="McKay D.B."/>
            <person name="Craig S.B."/>
            <person name="Vinetz J.M."/>
            <person name="Sutton G.G."/>
            <person name="Nierman W.C."/>
            <person name="Fouts D.E."/>
        </authorList>
    </citation>
    <scope>NUCLEOTIDE SEQUENCE [LARGE SCALE GENOMIC DNA]</scope>
    <source>
        <strain evidence="1 2">LT2186</strain>
    </source>
</reference>
<gene>
    <name evidence="1" type="ORF">LEP1GSC151_0169</name>
</gene>
<organism evidence="1 2">
    <name type="scientific">Leptospira interrogans serovar Grippotyphosa str. LT2186</name>
    <dbReference type="NCBI Taxonomy" id="1001599"/>
    <lineage>
        <taxon>Bacteria</taxon>
        <taxon>Pseudomonadati</taxon>
        <taxon>Spirochaetota</taxon>
        <taxon>Spirochaetia</taxon>
        <taxon>Leptospirales</taxon>
        <taxon>Leptospiraceae</taxon>
        <taxon>Leptospira</taxon>
    </lineage>
</organism>
<dbReference type="EMBL" id="AFME02000058">
    <property type="protein sequence ID" value="EMG12880.1"/>
    <property type="molecule type" value="Genomic_DNA"/>
</dbReference>
<evidence type="ECO:0000313" key="1">
    <source>
        <dbReference type="EMBL" id="EMG12880.1"/>
    </source>
</evidence>
<name>M3HJQ3_LEPIR</name>
<accession>M3HJQ3</accession>
<protein>
    <submittedName>
        <fullName evidence="1">Uncharacterized protein</fullName>
    </submittedName>
</protein>
<dbReference type="AlphaFoldDB" id="M3HJQ3"/>
<sequence>MFFRFASKVAFSLPPKNSKIPCDYQVLGNPLRKKTIPKMSLKFFEKYDTKKRNNLMCL</sequence>
<dbReference type="Proteomes" id="UP000011776">
    <property type="component" value="Unassembled WGS sequence"/>
</dbReference>
<proteinExistence type="predicted"/>